<dbReference type="EMBL" id="JAAAHY010001552">
    <property type="protein sequence ID" value="KAF9948237.1"/>
    <property type="molecule type" value="Genomic_DNA"/>
</dbReference>
<feature type="region of interest" description="Disordered" evidence="1">
    <location>
        <begin position="125"/>
        <end position="188"/>
    </location>
</feature>
<evidence type="ECO:0000313" key="3">
    <source>
        <dbReference type="Proteomes" id="UP000738359"/>
    </source>
</evidence>
<dbReference type="AlphaFoldDB" id="A0A9P6LWT5"/>
<feature type="compositionally biased region" description="Low complexity" evidence="1">
    <location>
        <begin position="58"/>
        <end position="74"/>
    </location>
</feature>
<feature type="compositionally biased region" description="Polar residues" evidence="1">
    <location>
        <begin position="21"/>
        <end position="35"/>
    </location>
</feature>
<feature type="compositionally biased region" description="Polar residues" evidence="1">
    <location>
        <begin position="161"/>
        <end position="188"/>
    </location>
</feature>
<feature type="compositionally biased region" description="Polar residues" evidence="1">
    <location>
        <begin position="140"/>
        <end position="151"/>
    </location>
</feature>
<dbReference type="OrthoDB" id="2422267at2759"/>
<feature type="region of interest" description="Disordered" evidence="1">
    <location>
        <begin position="265"/>
        <end position="312"/>
    </location>
</feature>
<feature type="compositionally biased region" description="Basic and acidic residues" evidence="1">
    <location>
        <begin position="471"/>
        <end position="481"/>
    </location>
</feature>
<gene>
    <name evidence="2" type="ORF">BGZ70_002305</name>
</gene>
<feature type="region of interest" description="Disordered" evidence="1">
    <location>
        <begin position="420"/>
        <end position="439"/>
    </location>
</feature>
<comment type="caution">
    <text evidence="2">The sequence shown here is derived from an EMBL/GenBank/DDBJ whole genome shotgun (WGS) entry which is preliminary data.</text>
</comment>
<proteinExistence type="predicted"/>
<evidence type="ECO:0000256" key="1">
    <source>
        <dbReference type="SAM" id="MobiDB-lite"/>
    </source>
</evidence>
<feature type="region of interest" description="Disordered" evidence="1">
    <location>
        <begin position="468"/>
        <end position="619"/>
    </location>
</feature>
<feature type="compositionally biased region" description="Polar residues" evidence="1">
    <location>
        <begin position="43"/>
        <end position="57"/>
    </location>
</feature>
<dbReference type="Proteomes" id="UP000738359">
    <property type="component" value="Unassembled WGS sequence"/>
</dbReference>
<feature type="compositionally biased region" description="Gly residues" evidence="1">
    <location>
        <begin position="538"/>
        <end position="558"/>
    </location>
</feature>
<feature type="compositionally biased region" description="Basic and acidic residues" evidence="1">
    <location>
        <begin position="278"/>
        <end position="291"/>
    </location>
</feature>
<feature type="region of interest" description="Disordered" evidence="1">
    <location>
        <begin position="1"/>
        <end position="76"/>
    </location>
</feature>
<accession>A0A9P6LWT5</accession>
<feature type="compositionally biased region" description="Low complexity" evidence="1">
    <location>
        <begin position="559"/>
        <end position="584"/>
    </location>
</feature>
<evidence type="ECO:0000313" key="2">
    <source>
        <dbReference type="EMBL" id="KAF9948237.1"/>
    </source>
</evidence>
<reference evidence="2" key="1">
    <citation type="journal article" date="2020" name="Fungal Divers.">
        <title>Resolving the Mortierellaceae phylogeny through synthesis of multi-gene phylogenetics and phylogenomics.</title>
        <authorList>
            <person name="Vandepol N."/>
            <person name="Liber J."/>
            <person name="Desiro A."/>
            <person name="Na H."/>
            <person name="Kennedy M."/>
            <person name="Barry K."/>
            <person name="Grigoriev I.V."/>
            <person name="Miller A.N."/>
            <person name="O'Donnell K."/>
            <person name="Stajich J.E."/>
            <person name="Bonito G."/>
        </authorList>
    </citation>
    <scope>NUCLEOTIDE SEQUENCE</scope>
    <source>
        <strain evidence="2">CK1249</strain>
    </source>
</reference>
<name>A0A9P6LWT5_MORAP</name>
<feature type="compositionally biased region" description="Polar residues" evidence="1">
    <location>
        <begin position="592"/>
        <end position="608"/>
    </location>
</feature>
<feature type="compositionally biased region" description="Polar residues" evidence="1">
    <location>
        <begin position="424"/>
        <end position="439"/>
    </location>
</feature>
<organism evidence="2 3">
    <name type="scientific">Mortierella alpina</name>
    <name type="common">Oleaginous fungus</name>
    <name type="synonym">Mortierella renispora</name>
    <dbReference type="NCBI Taxonomy" id="64518"/>
    <lineage>
        <taxon>Eukaryota</taxon>
        <taxon>Fungi</taxon>
        <taxon>Fungi incertae sedis</taxon>
        <taxon>Mucoromycota</taxon>
        <taxon>Mortierellomycotina</taxon>
        <taxon>Mortierellomycetes</taxon>
        <taxon>Mortierellales</taxon>
        <taxon>Mortierellaceae</taxon>
        <taxon>Mortierella</taxon>
    </lineage>
</organism>
<protein>
    <submittedName>
        <fullName evidence="2">Uncharacterized protein</fullName>
    </submittedName>
</protein>
<sequence>MAGMDSMVSSSSNALERINEQDNINTNSASVNASLPTAPGSRPSLSNAASGGNTAKGNTNPSSNNTNNHTSANSRVTALGKRLEDAPQESYSPWDMPPIIQPVSSMADTRSGAVSGLKGFSNTTTTWPHFRSKPHPTLSVPITPSTHSRSSFDMAAPSTPPRSSTYSNAEDSDNAMCTPTFESGSNYSRRNSTISVMALDTPPPLSLMDLESSSSQSGSSFGSAAGVGMPVGGSLSRLNESGYGGSNHGYPFPLFGMRNDAGYGISRRSSRTNSFSMDSRHVRKPSEDTHMSDGGNQSGSERSRRHSPAVVPFERSVRRSALLPKPKGLLKVFSQLEEEVHHNRHEYDHERETTQATTNRLTEPPAHLAGSMRRQSTSRLNPDNELNNFLRHQEEYDKIYQVQQLQHHSGLQQLQHIHPHPLQSSTPMQDLQGLDSPTTPSFLAHGLSVASSPSSPLLAPIIARASKRKSSTCEERFEPYHSSHLKRRAVSPSIGPMVSHRRSPSGSPARHLAGQSRSKIGPLPSPSGSGSFFRHGHGPLGVGSSAGFGPGAVGGGAALSGAGASSEDMSRSAANGSGSGSNTGVCSVPGPSMSSTLNLQHTSRSFSELSLGMPKDPPQ</sequence>
<keyword evidence="3" id="KW-1185">Reference proteome</keyword>